<gene>
    <name evidence="2" type="primary">ku</name>
    <name evidence="5" type="ORF">SAMN05216180_1628</name>
</gene>
<dbReference type="OrthoDB" id="9795084at2"/>
<evidence type="ECO:0000256" key="3">
    <source>
        <dbReference type="SAM" id="MobiDB-lite"/>
    </source>
</evidence>
<dbReference type="Proteomes" id="UP000199158">
    <property type="component" value="Unassembled WGS sequence"/>
</dbReference>
<feature type="compositionally biased region" description="Basic and acidic residues" evidence="3">
    <location>
        <begin position="248"/>
        <end position="258"/>
    </location>
</feature>
<feature type="compositionally biased region" description="Basic residues" evidence="3">
    <location>
        <begin position="259"/>
        <end position="268"/>
    </location>
</feature>
<sequence length="268" mass="30254">MAVAHKTTIAFSLVSIPISLYTATQDNDIHFNQLHTADNQRVRYKKVCGHCGQEIATKDIVKGYEYDKDKYVIITEDDLEKIKSEKDKSIQILHFANLNQISPVYYDKTYQAVPEAGGDKAFELLRAALMAEQKIAIGKTVMGSKETLLAIIPREDGMLIQTMLYEDDIKELPKTYNRPEVSEQELSMAKTLITSMDTPFTPENYKDEYQIKLRELVETKIAGKEVVAPANEPQSNVIDLMDALKASIEKNKPAEKDKPKRGRKPKGA</sequence>
<dbReference type="CDD" id="cd00789">
    <property type="entry name" value="KU_like"/>
    <property type="match status" value="1"/>
</dbReference>
<dbReference type="STRING" id="474960.SAMN05216180_1628"/>
<name>A0A1H8AZX9_9FIRM</name>
<evidence type="ECO:0000313" key="5">
    <source>
        <dbReference type="EMBL" id="SEM76053.1"/>
    </source>
</evidence>
<dbReference type="GO" id="GO:0006303">
    <property type="term" value="P:double-strand break repair via nonhomologous end joining"/>
    <property type="evidence" value="ECO:0007669"/>
    <property type="project" value="UniProtKB-UniRule"/>
</dbReference>
<feature type="region of interest" description="Disordered" evidence="3">
    <location>
        <begin position="248"/>
        <end position="268"/>
    </location>
</feature>
<dbReference type="Gene3D" id="2.40.290.10">
    <property type="match status" value="1"/>
</dbReference>
<organism evidence="5 6">
    <name type="scientific">Hydrogenoanaerobacterium saccharovorans</name>
    <dbReference type="NCBI Taxonomy" id="474960"/>
    <lineage>
        <taxon>Bacteria</taxon>
        <taxon>Bacillati</taxon>
        <taxon>Bacillota</taxon>
        <taxon>Clostridia</taxon>
        <taxon>Eubacteriales</taxon>
        <taxon>Oscillospiraceae</taxon>
        <taxon>Hydrogenoanaerobacterium</taxon>
    </lineage>
</organism>
<keyword evidence="2" id="KW-0234">DNA repair</keyword>
<dbReference type="AlphaFoldDB" id="A0A1H8AZX9"/>
<dbReference type="InterPro" id="IPR006164">
    <property type="entry name" value="DNA_bd_Ku70/Ku80"/>
</dbReference>
<proteinExistence type="inferred from homology"/>
<comment type="function">
    <text evidence="2">With LigD forms a non-homologous end joining (NHEJ) DNA repair enzyme, which repairs dsDNA breaks with reduced fidelity. Binds linear dsDNA with 5'- and 3'- overhangs but not closed circular dsDNA nor ssDNA. Recruits and stimulates the ligase activity of LigD.</text>
</comment>
<evidence type="ECO:0000313" key="6">
    <source>
        <dbReference type="Proteomes" id="UP000199158"/>
    </source>
</evidence>
<feature type="domain" description="Ku" evidence="4">
    <location>
        <begin position="52"/>
        <end position="180"/>
    </location>
</feature>
<comment type="similarity">
    <text evidence="2">Belongs to the prokaryotic Ku family.</text>
</comment>
<dbReference type="InterPro" id="IPR009187">
    <property type="entry name" value="Prok_Ku"/>
</dbReference>
<reference evidence="5 6" key="1">
    <citation type="submission" date="2016-10" db="EMBL/GenBank/DDBJ databases">
        <authorList>
            <person name="de Groot N.N."/>
        </authorList>
    </citation>
    <scope>NUCLEOTIDE SEQUENCE [LARGE SCALE GENOMIC DNA]</scope>
    <source>
        <strain evidence="5 6">CGMCC 1.5070</strain>
    </source>
</reference>
<accession>A0A1H8AZX9</accession>
<dbReference type="RefSeq" id="WP_092753421.1">
    <property type="nucleotide sequence ID" value="NZ_FOCG01000001.1"/>
</dbReference>
<dbReference type="PANTHER" id="PTHR41251:SF1">
    <property type="entry name" value="NON-HOMOLOGOUS END JOINING PROTEIN KU"/>
    <property type="match status" value="1"/>
</dbReference>
<dbReference type="HAMAP" id="MF_01875">
    <property type="entry name" value="Prokaryotic_Ku"/>
    <property type="match status" value="1"/>
</dbReference>
<keyword evidence="1 2" id="KW-0238">DNA-binding</keyword>
<dbReference type="GO" id="GO:0003690">
    <property type="term" value="F:double-stranded DNA binding"/>
    <property type="evidence" value="ECO:0007669"/>
    <property type="project" value="UniProtKB-UniRule"/>
</dbReference>
<dbReference type="Pfam" id="PF02735">
    <property type="entry name" value="Ku"/>
    <property type="match status" value="1"/>
</dbReference>
<keyword evidence="2" id="KW-0227">DNA damage</keyword>
<dbReference type="SUPFAM" id="SSF100939">
    <property type="entry name" value="SPOC domain-like"/>
    <property type="match status" value="1"/>
</dbReference>
<keyword evidence="2" id="KW-0233">DNA recombination</keyword>
<comment type="subunit">
    <text evidence="2">Homodimer. Interacts with LigD.</text>
</comment>
<evidence type="ECO:0000259" key="4">
    <source>
        <dbReference type="SMART" id="SM00559"/>
    </source>
</evidence>
<evidence type="ECO:0000256" key="1">
    <source>
        <dbReference type="ARBA" id="ARBA00023125"/>
    </source>
</evidence>
<evidence type="ECO:0000256" key="2">
    <source>
        <dbReference type="HAMAP-Rule" id="MF_01875"/>
    </source>
</evidence>
<keyword evidence="6" id="KW-1185">Reference proteome</keyword>
<dbReference type="EMBL" id="FOCG01000001">
    <property type="protein sequence ID" value="SEM76053.1"/>
    <property type="molecule type" value="Genomic_DNA"/>
</dbReference>
<dbReference type="GO" id="GO:0006310">
    <property type="term" value="P:DNA recombination"/>
    <property type="evidence" value="ECO:0007669"/>
    <property type="project" value="UniProtKB-KW"/>
</dbReference>
<dbReference type="InterPro" id="IPR016194">
    <property type="entry name" value="SPOC-like_C_dom_sf"/>
</dbReference>
<dbReference type="PANTHER" id="PTHR41251">
    <property type="entry name" value="NON-HOMOLOGOUS END JOINING PROTEIN KU"/>
    <property type="match status" value="1"/>
</dbReference>
<dbReference type="NCBIfam" id="TIGR02772">
    <property type="entry name" value="Ku_bact"/>
    <property type="match status" value="1"/>
</dbReference>
<protein>
    <recommendedName>
        <fullName evidence="2">Non-homologous end joining protein Ku</fullName>
    </recommendedName>
</protein>
<dbReference type="PIRSF" id="PIRSF006493">
    <property type="entry name" value="Prok_Ku"/>
    <property type="match status" value="1"/>
</dbReference>
<dbReference type="SMART" id="SM00559">
    <property type="entry name" value="Ku78"/>
    <property type="match status" value="1"/>
</dbReference>